<feature type="transmembrane region" description="Helical" evidence="1">
    <location>
        <begin position="40"/>
        <end position="59"/>
    </location>
</feature>
<feature type="transmembrane region" description="Helical" evidence="1">
    <location>
        <begin position="222"/>
        <end position="243"/>
    </location>
</feature>
<dbReference type="EMBL" id="JBHSPX010000006">
    <property type="protein sequence ID" value="MFC6064890.1"/>
    <property type="molecule type" value="Genomic_DNA"/>
</dbReference>
<evidence type="ECO:0000313" key="2">
    <source>
        <dbReference type="EMBL" id="MFC6064890.1"/>
    </source>
</evidence>
<keyword evidence="3" id="KW-1185">Reference proteome</keyword>
<evidence type="ECO:0008006" key="4">
    <source>
        <dbReference type="Google" id="ProtNLM"/>
    </source>
</evidence>
<keyword evidence="1" id="KW-0472">Membrane</keyword>
<comment type="caution">
    <text evidence="2">The sequence shown here is derived from an EMBL/GenBank/DDBJ whole genome shotgun (WGS) entry which is preliminary data.</text>
</comment>
<keyword evidence="1" id="KW-1133">Transmembrane helix</keyword>
<reference evidence="3" key="1">
    <citation type="journal article" date="2019" name="Int. J. Syst. Evol. Microbiol.">
        <title>The Global Catalogue of Microorganisms (GCM) 10K type strain sequencing project: providing services to taxonomists for standard genome sequencing and annotation.</title>
        <authorList>
            <consortium name="The Broad Institute Genomics Platform"/>
            <consortium name="The Broad Institute Genome Sequencing Center for Infectious Disease"/>
            <person name="Wu L."/>
            <person name="Ma J."/>
        </authorList>
    </citation>
    <scope>NUCLEOTIDE SEQUENCE [LARGE SCALE GENOMIC DNA]</scope>
    <source>
        <strain evidence="3">CGMCC 1.15180</strain>
    </source>
</reference>
<gene>
    <name evidence="2" type="ORF">ACFP4F_20410</name>
</gene>
<evidence type="ECO:0000256" key="1">
    <source>
        <dbReference type="SAM" id="Phobius"/>
    </source>
</evidence>
<dbReference type="RefSeq" id="WP_245659180.1">
    <property type="nucleotide sequence ID" value="NZ_JBHSPX010000006.1"/>
</dbReference>
<protein>
    <recommendedName>
        <fullName evidence="4">Integral membrane protein</fullName>
    </recommendedName>
</protein>
<name>A0ABW1MMB3_9ACTN</name>
<proteinExistence type="predicted"/>
<feature type="transmembrane region" description="Helical" evidence="1">
    <location>
        <begin position="66"/>
        <end position="86"/>
    </location>
</feature>
<keyword evidence="1" id="KW-0812">Transmembrane</keyword>
<accession>A0ABW1MMB3</accession>
<organism evidence="2 3">
    <name type="scientific">Streptomyces ochraceiscleroticus</name>
    <dbReference type="NCBI Taxonomy" id="47761"/>
    <lineage>
        <taxon>Bacteria</taxon>
        <taxon>Bacillati</taxon>
        <taxon>Actinomycetota</taxon>
        <taxon>Actinomycetes</taxon>
        <taxon>Kitasatosporales</taxon>
        <taxon>Streptomycetaceae</taxon>
        <taxon>Streptomyces</taxon>
    </lineage>
</organism>
<feature type="transmembrane region" description="Helical" evidence="1">
    <location>
        <begin position="12"/>
        <end position="34"/>
    </location>
</feature>
<dbReference type="Proteomes" id="UP001596139">
    <property type="component" value="Unassembled WGS sequence"/>
</dbReference>
<sequence length="332" mass="33169">MHSPEGRAAADLRLLRAAVFTAACVALAAAGHMIGSCATVPLWTLGAGCVGVLAVAVPLAGRERTLPGIAVALAFGQLALHALFMVGQRGMAVQLPADGAQGLSDRAAIGLARQMTCGFGTGRLDAAEAREILAGAGIGPGAATHAAHDAAGNGMAMHEMAGHGTAGHDMAGHGTAGHDMAGHGTAGHGTAGHDMAVHGTTSTGSGLSAVVHHFDFGSLVGLLPSLPMLLGHLLAALAAGWLLRRGEAALWRLVRLSAPAAREAATAVTAALLGALRTALRLVCALCAGLLGAADTTPRASVSYGHDKARPEELVLQHSVVRRGPPRFALAA</sequence>
<evidence type="ECO:0000313" key="3">
    <source>
        <dbReference type="Proteomes" id="UP001596139"/>
    </source>
</evidence>